<dbReference type="Proteomes" id="UP000011592">
    <property type="component" value="Unassembled WGS sequence"/>
</dbReference>
<dbReference type="InterPro" id="IPR014819">
    <property type="entry name" value="PriCT_2"/>
</dbReference>
<feature type="region of interest" description="Disordered" evidence="1">
    <location>
        <begin position="93"/>
        <end position="119"/>
    </location>
</feature>
<feature type="compositionally biased region" description="Acidic residues" evidence="1">
    <location>
        <begin position="93"/>
        <end position="107"/>
    </location>
</feature>
<evidence type="ECO:0000256" key="1">
    <source>
        <dbReference type="SAM" id="MobiDB-lite"/>
    </source>
</evidence>
<feature type="region of interest" description="Disordered" evidence="1">
    <location>
        <begin position="209"/>
        <end position="246"/>
    </location>
</feature>
<dbReference type="GO" id="GO:0016817">
    <property type="term" value="F:hydrolase activity, acting on acid anhydrides"/>
    <property type="evidence" value="ECO:0007669"/>
    <property type="project" value="InterPro"/>
</dbReference>
<evidence type="ECO:0000313" key="4">
    <source>
        <dbReference type="Proteomes" id="UP000011592"/>
    </source>
</evidence>
<feature type="domain" description="Primase C-terminal 2" evidence="2">
    <location>
        <begin position="128"/>
        <end position="202"/>
    </location>
</feature>
<comment type="caution">
    <text evidence="3">The sequence shown here is derived from an EMBL/GenBank/DDBJ whole genome shotgun (WGS) entry which is preliminary data.</text>
</comment>
<sequence>MPSLQPFFDRGAYIEFSPSGGGIHIPIAGFEVPEWWADQHFSAEEHEGVEALTNKFCTFTGDTLKNAGEDVVDYGEWLDEWLLEAYKAITGEDPLENDSEIEPEDAPDSSSAGQPGDRDEWMPAEIAEEALDHINPDVTYTTWRDIGMGLVNHFGKTTGGSLFKQWSRSGTKWDSDAESQADRVINDASDWNYGIGTVIKHASSNGWDASAAAREAMGTPRPDPDGDGDDGEADTSSPSGSAATPIERVAGGLNIRKTTKDGEVYYEKLTNFWIDVDAILERDDGSVEYLLTIDPVGEDDYQVAVEPVVFNDKRQFESKVCGEGLSATYDGSPSDLNRLKE</sequence>
<organism evidence="3 4">
    <name type="scientific">Natrinema gari JCM 14663</name>
    <dbReference type="NCBI Taxonomy" id="1230459"/>
    <lineage>
        <taxon>Archaea</taxon>
        <taxon>Methanobacteriati</taxon>
        <taxon>Methanobacteriota</taxon>
        <taxon>Stenosarchaea group</taxon>
        <taxon>Halobacteria</taxon>
        <taxon>Halobacteriales</taxon>
        <taxon>Natrialbaceae</taxon>
        <taxon>Natrinema</taxon>
    </lineage>
</organism>
<name>L9YRN6_9EURY</name>
<dbReference type="EMBL" id="AOIJ01000069">
    <property type="protein sequence ID" value="ELY76794.1"/>
    <property type="molecule type" value="Genomic_DNA"/>
</dbReference>
<dbReference type="Pfam" id="PF08707">
    <property type="entry name" value="PriCT_2"/>
    <property type="match status" value="1"/>
</dbReference>
<evidence type="ECO:0000313" key="3">
    <source>
        <dbReference type="EMBL" id="ELY76794.1"/>
    </source>
</evidence>
<gene>
    <name evidence="3" type="ORF">C486_17582</name>
</gene>
<feature type="non-terminal residue" evidence="3">
    <location>
        <position position="341"/>
    </location>
</feature>
<accession>L9YRN6</accession>
<keyword evidence="4" id="KW-1185">Reference proteome</keyword>
<reference evidence="3 4" key="1">
    <citation type="journal article" date="2014" name="PLoS Genet.">
        <title>Phylogenetically driven sequencing of extremely halophilic archaea reveals strategies for static and dynamic osmo-response.</title>
        <authorList>
            <person name="Becker E.A."/>
            <person name="Seitzer P.M."/>
            <person name="Tritt A."/>
            <person name="Larsen D."/>
            <person name="Krusor M."/>
            <person name="Yao A.I."/>
            <person name="Wu D."/>
            <person name="Madern D."/>
            <person name="Eisen J.A."/>
            <person name="Darling A.E."/>
            <person name="Facciotti M.T."/>
        </authorList>
    </citation>
    <scope>NUCLEOTIDE SEQUENCE [LARGE SCALE GENOMIC DNA]</scope>
    <source>
        <strain evidence="3 4">JCM 14663</strain>
    </source>
</reference>
<proteinExistence type="predicted"/>
<protein>
    <recommendedName>
        <fullName evidence="2">Primase C-terminal 2 domain-containing protein</fullName>
    </recommendedName>
</protein>
<dbReference type="AlphaFoldDB" id="L9YRN6"/>
<evidence type="ECO:0000259" key="2">
    <source>
        <dbReference type="Pfam" id="PF08707"/>
    </source>
</evidence>